<name>A0ABV8DDW2_9BURK</name>
<reference evidence="4" key="1">
    <citation type="journal article" date="2019" name="Int. J. Syst. Evol. Microbiol.">
        <title>The Global Catalogue of Microorganisms (GCM) 10K type strain sequencing project: providing services to taxonomists for standard genome sequencing and annotation.</title>
        <authorList>
            <consortium name="The Broad Institute Genomics Platform"/>
            <consortium name="The Broad Institute Genome Sequencing Center for Infectious Disease"/>
            <person name="Wu L."/>
            <person name="Ma J."/>
        </authorList>
    </citation>
    <scope>NUCLEOTIDE SEQUENCE [LARGE SCALE GENOMIC DNA]</scope>
    <source>
        <strain evidence="4">CCUG 2113</strain>
    </source>
</reference>
<feature type="domain" description="PepSY" evidence="2">
    <location>
        <begin position="37"/>
        <end position="115"/>
    </location>
</feature>
<protein>
    <submittedName>
        <fullName evidence="3">PepSY domain-containing protein</fullName>
    </submittedName>
</protein>
<feature type="non-terminal residue" evidence="3">
    <location>
        <position position="1"/>
    </location>
</feature>
<evidence type="ECO:0000256" key="1">
    <source>
        <dbReference type="SAM" id="MobiDB-lite"/>
    </source>
</evidence>
<accession>A0ABV8DDW2</accession>
<feature type="compositionally biased region" description="Basic and acidic residues" evidence="1">
    <location>
        <begin position="115"/>
        <end position="132"/>
    </location>
</feature>
<proteinExistence type="predicted"/>
<dbReference type="RefSeq" id="WP_377807864.1">
    <property type="nucleotide sequence ID" value="NZ_JBHSAJ010000051.1"/>
</dbReference>
<evidence type="ECO:0000313" key="4">
    <source>
        <dbReference type="Proteomes" id="UP001595693"/>
    </source>
</evidence>
<evidence type="ECO:0000313" key="3">
    <source>
        <dbReference type="EMBL" id="MFC3936309.1"/>
    </source>
</evidence>
<feature type="region of interest" description="Disordered" evidence="1">
    <location>
        <begin position="115"/>
        <end position="162"/>
    </location>
</feature>
<dbReference type="Proteomes" id="UP001595693">
    <property type="component" value="Unassembled WGS sequence"/>
</dbReference>
<dbReference type="EMBL" id="JBHSAJ010000051">
    <property type="protein sequence ID" value="MFC3936309.1"/>
    <property type="molecule type" value="Genomic_DNA"/>
</dbReference>
<sequence>RSRGKFRGLVQRSLKSCITDFKEPLMKHHPSLRRGLLILSLALAASPTWAGDDCDAPLHRWQNREAVLQMAAAQGWQIQRLKIDDGCYEIRGTDVQGRAFKAKIDPETLKVLKMKQDNHQRARERDRDDDGAARQPRPPQADGAAVPSPLLTPGTAPRGQIE</sequence>
<gene>
    <name evidence="3" type="ORF">ACFOW3_16975</name>
</gene>
<comment type="caution">
    <text evidence="3">The sequence shown here is derived from an EMBL/GenBank/DDBJ whole genome shotgun (WGS) entry which is preliminary data.</text>
</comment>
<evidence type="ECO:0000259" key="2">
    <source>
        <dbReference type="Pfam" id="PF13670"/>
    </source>
</evidence>
<dbReference type="Pfam" id="PF13670">
    <property type="entry name" value="PepSY_2"/>
    <property type="match status" value="1"/>
</dbReference>
<dbReference type="InterPro" id="IPR025711">
    <property type="entry name" value="PepSY"/>
</dbReference>
<keyword evidence="4" id="KW-1185">Reference proteome</keyword>
<organism evidence="3 4">
    <name type="scientific">Acidovorax facilis</name>
    <dbReference type="NCBI Taxonomy" id="12917"/>
    <lineage>
        <taxon>Bacteria</taxon>
        <taxon>Pseudomonadati</taxon>
        <taxon>Pseudomonadota</taxon>
        <taxon>Betaproteobacteria</taxon>
        <taxon>Burkholderiales</taxon>
        <taxon>Comamonadaceae</taxon>
        <taxon>Acidovorax</taxon>
    </lineage>
</organism>